<evidence type="ECO:0000313" key="2">
    <source>
        <dbReference type="EMBL" id="KAH8021102.1"/>
    </source>
</evidence>
<accession>A0A9J6DGS6</accession>
<evidence type="ECO:0000313" key="3">
    <source>
        <dbReference type="Proteomes" id="UP000821866"/>
    </source>
</evidence>
<sequence length="238" mass="26940">MRPENECLQGKPNESIPGVSQRNVRKQRGNRCLPRLPIDDENIILHPRGGLCLDRWTRPELSSTLWSAAGLTTRDREDIILRMRLLQNIVIISTPQSYVAEALYKAWERKLSERVYPITTYFEAPDNSCTGIVPGIVPGTSFSTLLDELVAPMTQILQARMMVQTNIALVTFEGLKVPRYVRFYGAELCCYSYRPRQVVCKICHKLGHHDDHCPTPDVVICPPCGTDNPTQLHPCTSH</sequence>
<comment type="caution">
    <text evidence="2">The sequence shown here is derived from an EMBL/GenBank/DDBJ whole genome shotgun (WGS) entry which is preliminary data.</text>
</comment>
<gene>
    <name evidence="2" type="ORF">HPB51_012497</name>
</gene>
<dbReference type="EMBL" id="JABSTU010000009">
    <property type="protein sequence ID" value="KAH8021102.1"/>
    <property type="molecule type" value="Genomic_DNA"/>
</dbReference>
<reference evidence="2" key="2">
    <citation type="submission" date="2021-09" db="EMBL/GenBank/DDBJ databases">
        <authorList>
            <person name="Jia N."/>
            <person name="Wang J."/>
            <person name="Shi W."/>
            <person name="Du L."/>
            <person name="Sun Y."/>
            <person name="Zhan W."/>
            <person name="Jiang J."/>
            <person name="Wang Q."/>
            <person name="Zhang B."/>
            <person name="Ji P."/>
            <person name="Sakyi L.B."/>
            <person name="Cui X."/>
            <person name="Yuan T."/>
            <person name="Jiang B."/>
            <person name="Yang W."/>
            <person name="Lam T.T.-Y."/>
            <person name="Chang Q."/>
            <person name="Ding S."/>
            <person name="Wang X."/>
            <person name="Zhu J."/>
            <person name="Ruan X."/>
            <person name="Zhao L."/>
            <person name="Wei J."/>
            <person name="Que T."/>
            <person name="Du C."/>
            <person name="Cheng J."/>
            <person name="Dai P."/>
            <person name="Han X."/>
            <person name="Huang E."/>
            <person name="Gao Y."/>
            <person name="Liu J."/>
            <person name="Shao H."/>
            <person name="Ye R."/>
            <person name="Li L."/>
            <person name="Wei W."/>
            <person name="Wang X."/>
            <person name="Wang C."/>
            <person name="Huo Q."/>
            <person name="Li W."/>
            <person name="Guo W."/>
            <person name="Chen H."/>
            <person name="Chen S."/>
            <person name="Zhou L."/>
            <person name="Zhou L."/>
            <person name="Ni X."/>
            <person name="Tian J."/>
            <person name="Zhou Y."/>
            <person name="Sheng Y."/>
            <person name="Liu T."/>
            <person name="Pan Y."/>
            <person name="Xia L."/>
            <person name="Li J."/>
            <person name="Zhao F."/>
            <person name="Cao W."/>
        </authorList>
    </citation>
    <scope>NUCLEOTIDE SEQUENCE</scope>
    <source>
        <strain evidence="2">Rmic-2018</strain>
        <tissue evidence="2">Larvae</tissue>
    </source>
</reference>
<reference evidence="2" key="1">
    <citation type="journal article" date="2020" name="Cell">
        <title>Large-Scale Comparative Analyses of Tick Genomes Elucidate Their Genetic Diversity and Vector Capacities.</title>
        <authorList>
            <consortium name="Tick Genome and Microbiome Consortium (TIGMIC)"/>
            <person name="Jia N."/>
            <person name="Wang J."/>
            <person name="Shi W."/>
            <person name="Du L."/>
            <person name="Sun Y."/>
            <person name="Zhan W."/>
            <person name="Jiang J.F."/>
            <person name="Wang Q."/>
            <person name="Zhang B."/>
            <person name="Ji P."/>
            <person name="Bell-Sakyi L."/>
            <person name="Cui X.M."/>
            <person name="Yuan T.T."/>
            <person name="Jiang B.G."/>
            <person name="Yang W.F."/>
            <person name="Lam T.T."/>
            <person name="Chang Q.C."/>
            <person name="Ding S.J."/>
            <person name="Wang X.J."/>
            <person name="Zhu J.G."/>
            <person name="Ruan X.D."/>
            <person name="Zhao L."/>
            <person name="Wei J.T."/>
            <person name="Ye R.Z."/>
            <person name="Que T.C."/>
            <person name="Du C.H."/>
            <person name="Zhou Y.H."/>
            <person name="Cheng J.X."/>
            <person name="Dai P.F."/>
            <person name="Guo W.B."/>
            <person name="Han X.H."/>
            <person name="Huang E.J."/>
            <person name="Li L.F."/>
            <person name="Wei W."/>
            <person name="Gao Y.C."/>
            <person name="Liu J.Z."/>
            <person name="Shao H.Z."/>
            <person name="Wang X."/>
            <person name="Wang C.C."/>
            <person name="Yang T.C."/>
            <person name="Huo Q.B."/>
            <person name="Li W."/>
            <person name="Chen H.Y."/>
            <person name="Chen S.E."/>
            <person name="Zhou L.G."/>
            <person name="Ni X.B."/>
            <person name="Tian J.H."/>
            <person name="Sheng Y."/>
            <person name="Liu T."/>
            <person name="Pan Y.S."/>
            <person name="Xia L.Y."/>
            <person name="Li J."/>
            <person name="Zhao F."/>
            <person name="Cao W.C."/>
        </authorList>
    </citation>
    <scope>NUCLEOTIDE SEQUENCE</scope>
    <source>
        <strain evidence="2">Rmic-2018</strain>
    </source>
</reference>
<proteinExistence type="predicted"/>
<keyword evidence="3" id="KW-1185">Reference proteome</keyword>
<evidence type="ECO:0000256" key="1">
    <source>
        <dbReference type="SAM" id="MobiDB-lite"/>
    </source>
</evidence>
<feature type="region of interest" description="Disordered" evidence="1">
    <location>
        <begin position="1"/>
        <end position="28"/>
    </location>
</feature>
<dbReference type="AlphaFoldDB" id="A0A9J6DGS6"/>
<organism evidence="2 3">
    <name type="scientific">Rhipicephalus microplus</name>
    <name type="common">Cattle tick</name>
    <name type="synonym">Boophilus microplus</name>
    <dbReference type="NCBI Taxonomy" id="6941"/>
    <lineage>
        <taxon>Eukaryota</taxon>
        <taxon>Metazoa</taxon>
        <taxon>Ecdysozoa</taxon>
        <taxon>Arthropoda</taxon>
        <taxon>Chelicerata</taxon>
        <taxon>Arachnida</taxon>
        <taxon>Acari</taxon>
        <taxon>Parasitiformes</taxon>
        <taxon>Ixodida</taxon>
        <taxon>Ixodoidea</taxon>
        <taxon>Ixodidae</taxon>
        <taxon>Rhipicephalinae</taxon>
        <taxon>Rhipicephalus</taxon>
        <taxon>Boophilus</taxon>
    </lineage>
</organism>
<dbReference type="Proteomes" id="UP000821866">
    <property type="component" value="Chromosome 7"/>
</dbReference>
<name>A0A9J6DGS6_RHIMP</name>
<protein>
    <submittedName>
        <fullName evidence="2">Uncharacterized protein</fullName>
    </submittedName>
</protein>